<feature type="chain" id="PRO_5019497700" evidence="4">
    <location>
        <begin position="22"/>
        <end position="1253"/>
    </location>
</feature>
<dbReference type="SMART" id="SM01217">
    <property type="entry name" value="Fn3_like"/>
    <property type="match status" value="1"/>
</dbReference>
<dbReference type="Pfam" id="PF00933">
    <property type="entry name" value="Glyco_hydro_3"/>
    <property type="match status" value="1"/>
</dbReference>
<dbReference type="SUPFAM" id="SSF49313">
    <property type="entry name" value="Cadherin-like"/>
    <property type="match status" value="1"/>
</dbReference>
<dbReference type="SUPFAM" id="SSF52279">
    <property type="entry name" value="Beta-D-glucan exohydrolase, C-terminal domain"/>
    <property type="match status" value="1"/>
</dbReference>
<dbReference type="InterPro" id="IPR001764">
    <property type="entry name" value="Glyco_hydro_3_N"/>
</dbReference>
<dbReference type="PRINTS" id="PR00133">
    <property type="entry name" value="GLHYDRLASE3"/>
</dbReference>
<dbReference type="PANTHER" id="PTHR42715:SF10">
    <property type="entry name" value="BETA-GLUCOSIDASE"/>
    <property type="match status" value="1"/>
</dbReference>
<dbReference type="Gene3D" id="2.60.40.10">
    <property type="entry name" value="Immunoglobulins"/>
    <property type="match status" value="3"/>
</dbReference>
<dbReference type="Gene3D" id="3.20.20.300">
    <property type="entry name" value="Glycoside hydrolase, family 3, N-terminal domain"/>
    <property type="match status" value="1"/>
</dbReference>
<dbReference type="GO" id="GO:0005509">
    <property type="term" value="F:calcium ion binding"/>
    <property type="evidence" value="ECO:0007669"/>
    <property type="project" value="InterPro"/>
</dbReference>
<dbReference type="OrthoDB" id="9805821at2"/>
<keyword evidence="3" id="KW-0472">Membrane</keyword>
<dbReference type="GO" id="GO:0016020">
    <property type="term" value="C:membrane"/>
    <property type="evidence" value="ECO:0007669"/>
    <property type="project" value="InterPro"/>
</dbReference>
<dbReference type="EC" id="3.2.1.21" evidence="6"/>
<dbReference type="Pfam" id="PF14310">
    <property type="entry name" value="Fn3-like"/>
    <property type="match status" value="1"/>
</dbReference>
<dbReference type="InterPro" id="IPR026891">
    <property type="entry name" value="Fn3-like"/>
</dbReference>
<reference evidence="6 7" key="1">
    <citation type="submission" date="2019-01" db="EMBL/GenBank/DDBJ databases">
        <authorList>
            <consortium name="Pathogen Informatics"/>
        </authorList>
    </citation>
    <scope>NUCLEOTIDE SEQUENCE [LARGE SCALE GENOMIC DNA]</scope>
    <source>
        <strain evidence="6 7">NCTC10138</strain>
    </source>
</reference>
<feature type="transmembrane region" description="Helical" evidence="3">
    <location>
        <begin position="1227"/>
        <end position="1250"/>
    </location>
</feature>
<accession>A0A449BD46</accession>
<evidence type="ECO:0000256" key="1">
    <source>
        <dbReference type="ARBA" id="ARBA00005336"/>
    </source>
</evidence>
<feature type="signal peptide" evidence="4">
    <location>
        <begin position="1"/>
        <end position="21"/>
    </location>
</feature>
<dbReference type="PANTHER" id="PTHR42715">
    <property type="entry name" value="BETA-GLUCOSIDASE"/>
    <property type="match status" value="1"/>
</dbReference>
<dbReference type="KEGG" id="aaxa:NCTC10138_00589"/>
<dbReference type="InterPro" id="IPR013783">
    <property type="entry name" value="Ig-like_fold"/>
</dbReference>
<keyword evidence="4" id="KW-0732">Signal</keyword>
<sequence length="1253" mass="136489">MKGLIKKMTMIVLSGFLLAVAVPVAAQKFYTDFTSYEDVLDAGYKLNEEIASEGFVLLKNENESLPLVKNSKISAFGKNTVNPVYGGSGSGSGSTKNRVDFYTALRNAGFDVNKVLENFYLNNGASGSGRPASPGMFTSVLSGFATGETPIDKYTSSVESSYSVFNDAAVIMISRIGGEGYDLPVNSRKNWTSTEPVEGVAEGAHENHYLQLTKYEEDLIKYVDSKFENVILIINSSNTMELGFVQDMPEIDSAIWIGGPGANGLNALGKILNGEVNPSGRLTDIHARDFKKDPTWFNFAKNTQNTEGNQYVVDGKTQPYYYVDYEEGIYLGYKYYETRAVEEENSETWYNENVVYPFGYGLSYTNFTWEIEGAGNETPIALTADTEIAVKVKVTNNGSVAGKEVVQLYYTAPYTNGGIEKAHVVLGAFEKTKLLKPGQSQTVELKLTARDMASYDYTDANNNGKTTWELDNGEYGIKVMKNSHEVVGEIKYNLATTVAYENDEVTNEVIKNRFDDVSFDVITPESTTSRNSKSISERSLSRADFAGTFPTMPTLEDRTVTDEFIKSLNVVVDNKGLYDKNQPWATTVLPNQAKTQLTKEQIAIHFSELAGVRYTDENKEKWEAFMDQFTIDQLAAMIGNTTYALGGNALLADLGVVRTENLDGPSGFGSGVNFAAEIVIASTFNKELAYKMGQHIGNEALWTNAGGWYAPGMNIHRSPFSGRNFEYYSEDAVLSGLIGAATTKGATDKGVIVYIKHFALNDQETDRTNNGVLTYANEQAIRELYLRPFEMSVKDGEAHGVMSSFNSIGSTWAGGSYALLTEILRDEWGFEGVVVTDMWMGGHMKTDQMVRAGNDLTLGSTKPTTAGLKDLIEKFDELTADEKTYVATQVFAMRKSARNALVALANSLGMQNGIPSGSISVKLQKANAGLPFNYDIKSNLPEGFDAAEIIEYKISDGGKLPQGLTLTADGKISGTPLAGSENTGVHTFSIDIIADGYITRKASFEIEVDGAIYNRDTKLVAIIGQELEINLAPVLNSTKVELENSKFSGSVPGRWGAAGWDGKVPSWLKFGPISNNFTSDNILKGTPTEIGVYEFEVRIQTTLGTFDVPFTVEVKAAEPEKPIERFTFVKIDLPTVTKDANFSASVAVASETGVTYTLKDGSQLPQGLVLSASGTISGKTSVLGNKEFTVIASKDGFEDVEATFTIVVEEQKVPETPVIPEPVKPNMTLPIVLSVISLVGVIGVAVLVVLKKK</sequence>
<name>A0A449BD46_HAPAX</name>
<comment type="similarity">
    <text evidence="1">Belongs to the glycosyl hydrolase 3 family.</text>
</comment>
<dbReference type="GO" id="GO:0005975">
    <property type="term" value="P:carbohydrate metabolic process"/>
    <property type="evidence" value="ECO:0007669"/>
    <property type="project" value="InterPro"/>
</dbReference>
<dbReference type="GO" id="GO:0008422">
    <property type="term" value="F:beta-glucosidase activity"/>
    <property type="evidence" value="ECO:0007669"/>
    <property type="project" value="UniProtKB-EC"/>
</dbReference>
<evidence type="ECO:0000256" key="2">
    <source>
        <dbReference type="ARBA" id="ARBA00022801"/>
    </source>
</evidence>
<protein>
    <submittedName>
        <fullName evidence="6">Thermostable beta-glucosidase B</fullName>
        <ecNumber evidence="6">3.2.1.21</ecNumber>
    </submittedName>
</protein>
<dbReference type="Gene3D" id="3.40.50.1700">
    <property type="entry name" value="Glycoside hydrolase family 3 C-terminal domain"/>
    <property type="match status" value="1"/>
</dbReference>
<dbReference type="InterPro" id="IPR002772">
    <property type="entry name" value="Glyco_hydro_3_C"/>
</dbReference>
<evidence type="ECO:0000259" key="5">
    <source>
        <dbReference type="SMART" id="SM01217"/>
    </source>
</evidence>
<keyword evidence="7" id="KW-1185">Reference proteome</keyword>
<dbReference type="STRING" id="1278311.GCA_000428705_01165"/>
<dbReference type="RefSeq" id="WP_052589935.1">
    <property type="nucleotide sequence ID" value="NZ_LR215048.1"/>
</dbReference>
<keyword evidence="2 6" id="KW-0378">Hydrolase</keyword>
<evidence type="ECO:0000256" key="4">
    <source>
        <dbReference type="SAM" id="SignalP"/>
    </source>
</evidence>
<evidence type="ECO:0000313" key="7">
    <source>
        <dbReference type="Proteomes" id="UP000289841"/>
    </source>
</evidence>
<dbReference type="SUPFAM" id="SSF51445">
    <property type="entry name" value="(Trans)glycosidases"/>
    <property type="match status" value="1"/>
</dbReference>
<dbReference type="Pfam" id="PF01915">
    <property type="entry name" value="Glyco_hydro_3_C"/>
    <property type="match status" value="1"/>
</dbReference>
<organism evidence="6 7">
    <name type="scientific">Haploplasma axanthum</name>
    <name type="common">Acholeplasma axanthum</name>
    <dbReference type="NCBI Taxonomy" id="29552"/>
    <lineage>
        <taxon>Bacteria</taxon>
        <taxon>Bacillati</taxon>
        <taxon>Mycoplasmatota</taxon>
        <taxon>Mollicutes</taxon>
        <taxon>Acholeplasmatales</taxon>
        <taxon>Acholeplasmataceae</taxon>
        <taxon>Haploplasma</taxon>
    </lineage>
</organism>
<dbReference type="InterPro" id="IPR036962">
    <property type="entry name" value="Glyco_hydro_3_N_sf"/>
</dbReference>
<dbReference type="InterPro" id="IPR036881">
    <property type="entry name" value="Glyco_hydro_3_C_sf"/>
</dbReference>
<dbReference type="InterPro" id="IPR015919">
    <property type="entry name" value="Cadherin-like_sf"/>
</dbReference>
<dbReference type="Proteomes" id="UP000289841">
    <property type="component" value="Chromosome"/>
</dbReference>
<evidence type="ECO:0000313" key="6">
    <source>
        <dbReference type="EMBL" id="VEU80230.1"/>
    </source>
</evidence>
<proteinExistence type="inferred from homology"/>
<feature type="domain" description="Fibronectin type III-like" evidence="5">
    <location>
        <begin position="404"/>
        <end position="483"/>
    </location>
</feature>
<gene>
    <name evidence="6" type="primary">bglB_2</name>
    <name evidence="6" type="ORF">NCTC10138_00589</name>
</gene>
<dbReference type="AlphaFoldDB" id="A0A449BD46"/>
<keyword evidence="6" id="KW-0326">Glycosidase</keyword>
<dbReference type="InterPro" id="IPR050288">
    <property type="entry name" value="Cellulose_deg_GH3"/>
</dbReference>
<dbReference type="EMBL" id="LR215048">
    <property type="protein sequence ID" value="VEU80230.1"/>
    <property type="molecule type" value="Genomic_DNA"/>
</dbReference>
<keyword evidence="3" id="KW-0812">Transmembrane</keyword>
<evidence type="ECO:0000256" key="3">
    <source>
        <dbReference type="SAM" id="Phobius"/>
    </source>
</evidence>
<dbReference type="InterPro" id="IPR017853">
    <property type="entry name" value="GH"/>
</dbReference>
<keyword evidence="3" id="KW-1133">Transmembrane helix</keyword>